<dbReference type="AlphaFoldDB" id="A0A158E5F7"/>
<name>A0A158E5F7_9BURK</name>
<dbReference type="PANTHER" id="PTHR10357:SF216">
    <property type="entry name" value="MALTOOLIGOSYL TREHALOSE SYNTHASE-RELATED"/>
    <property type="match status" value="1"/>
</dbReference>
<dbReference type="RefSeq" id="WP_062610402.1">
    <property type="nucleotide sequence ID" value="NZ_FCOX02000047.1"/>
</dbReference>
<dbReference type="InterPro" id="IPR017853">
    <property type="entry name" value="GH"/>
</dbReference>
<evidence type="ECO:0000313" key="4">
    <source>
        <dbReference type="Proteomes" id="UP000071859"/>
    </source>
</evidence>
<comment type="caution">
    <text evidence="3">The sequence shown here is derived from an EMBL/GenBank/DDBJ whole genome shotgun (WGS) entry which is preliminary data.</text>
</comment>
<dbReference type="Proteomes" id="UP000071859">
    <property type="component" value="Unassembled WGS sequence"/>
</dbReference>
<dbReference type="GO" id="GO:0047470">
    <property type="term" value="F:(1,4)-alpha-D-glucan 1-alpha-D-glucosylmutase activity"/>
    <property type="evidence" value="ECO:0007669"/>
    <property type="project" value="TreeGrafter"/>
</dbReference>
<proteinExistence type="predicted"/>
<dbReference type="Pfam" id="PF00128">
    <property type="entry name" value="Alpha-amylase"/>
    <property type="match status" value="1"/>
</dbReference>
<dbReference type="GO" id="GO:0030980">
    <property type="term" value="P:alpha-glucan catabolic process"/>
    <property type="evidence" value="ECO:0007669"/>
    <property type="project" value="TreeGrafter"/>
</dbReference>
<feature type="domain" description="Glycosyl hydrolase family 13 catalytic" evidence="2">
    <location>
        <begin position="1"/>
        <end position="862"/>
    </location>
</feature>
<keyword evidence="4" id="KW-1185">Reference proteome</keyword>
<gene>
    <name evidence="3" type="ORF">AWB78_06276</name>
</gene>
<dbReference type="SMART" id="SM00642">
    <property type="entry name" value="Aamy"/>
    <property type="match status" value="1"/>
</dbReference>
<accession>A0A158E5F7</accession>
<dbReference type="CDD" id="cd11336">
    <property type="entry name" value="AmyAc_MTSase"/>
    <property type="match status" value="1"/>
</dbReference>
<dbReference type="NCBIfam" id="TIGR02401">
    <property type="entry name" value="trehalose_TreY"/>
    <property type="match status" value="1"/>
</dbReference>
<dbReference type="EMBL" id="FCOX02000047">
    <property type="protein sequence ID" value="SAL02105.1"/>
    <property type="molecule type" value="Genomic_DNA"/>
</dbReference>
<reference evidence="3" key="1">
    <citation type="submission" date="2016-01" db="EMBL/GenBank/DDBJ databases">
        <authorList>
            <person name="Peeters C."/>
        </authorList>
    </citation>
    <scope>NUCLEOTIDE SEQUENCE</scope>
    <source>
        <strain evidence="3">LMG 29321</strain>
    </source>
</reference>
<dbReference type="SUPFAM" id="SSF51445">
    <property type="entry name" value="(Trans)glycosidases"/>
    <property type="match status" value="1"/>
</dbReference>
<feature type="compositionally biased region" description="Polar residues" evidence="1">
    <location>
        <begin position="558"/>
        <end position="570"/>
    </location>
</feature>
<dbReference type="InterPro" id="IPR012767">
    <property type="entry name" value="Trehalose_TreY"/>
</dbReference>
<organism evidence="3 4">
    <name type="scientific">Caballeronia calidae</name>
    <dbReference type="NCBI Taxonomy" id="1777139"/>
    <lineage>
        <taxon>Bacteria</taxon>
        <taxon>Pseudomonadati</taxon>
        <taxon>Pseudomonadota</taxon>
        <taxon>Betaproteobacteria</taxon>
        <taxon>Burkholderiales</taxon>
        <taxon>Burkholderiaceae</taxon>
        <taxon>Caballeronia</taxon>
    </lineage>
</organism>
<feature type="compositionally biased region" description="Basic and acidic residues" evidence="1">
    <location>
        <begin position="514"/>
        <end position="550"/>
    </location>
</feature>
<protein>
    <submittedName>
        <fullName evidence="3">Malto-oligosyltrehalose synthase</fullName>
    </submittedName>
</protein>
<sequence>MTVPRSTLRLQLHKGFTFDDAAAHVDYFALLGVSHVYASPITTATAGSTHGYDVVDYTKVDPELGGEDGLRRFVEKLRAHEMGFIADIVPNHMGVGGSENAWWQDILEWGRHAAHARFFDVDWHSPDPALRGKVLAPFLGAAYGDELQGGKIRLAYRADEGRFVIEYYSHAFPVCPVDYPAVFQEAPELAQRFAGLTTQPADQPRAADARTALVTIARTEGGQAAIEAILAAHSPDTPAGRDRLHRLLERQHYRLAWWRTAADEVNWRRFFDVSTLGGVRVERPEVFEASHALIFRLFTEGLIDGVRVDHVDGLAEPREYCQRLRARLEELSAERPEALRHGNGRTYFVVEKILARGEPLRRDWQVDGTTGYDFMNDVGALLHDPAGAEPLAALWAEITGKSACFADEALAARRKILAENLSAELDRVTRALHRIARDAQTTRDFTFTSIRRVVAELVVQFPVYRVYPVGGVRSPEDERFFSQALEAARAALARADHVVLDQVAQWLGGKLPDELPQLERGERGDRGERGERAERGRDRAAERNRERDRNQAQAAQNPPSSSGSQRRAAQTLFSQLTSPVAAKAVEDTACYRYGRLISRNEVGADPGEFALSVDEFHACNRERFHTFPHAMLCTATHDHKRGEDVRARIAALSEIPDEWATTLRQWSTLNTPLRRGPSGGHGETSDINEWAPGPAAEAMLYQTLVGCWPPTLAPDDEAGVHALAERVAQWQLKALREAKLRTSWFAPDEAYENACKDFLFDIVAPQRRNGFLQALSAFVARIGPVGAINSFQQTLLRLTSPGVPDLYQGTELWDFSLVDPDNRRPVDYELRRAWLAEVEEKGPPSEQLSNWRDGRVKLALVRRALALRKHCESLFAQGEYVPLDVQGEHAGNVIAYARHAGSAYAIVIATRLAGPLMDAGHDVPLVEPSRWGDTAILLPEALHSRALFDWVSPNAPKAEGERLFIRDALGVMPVALLVEEGVPRAGV</sequence>
<evidence type="ECO:0000259" key="2">
    <source>
        <dbReference type="SMART" id="SM00642"/>
    </source>
</evidence>
<dbReference type="GO" id="GO:0005992">
    <property type="term" value="P:trehalose biosynthetic process"/>
    <property type="evidence" value="ECO:0007669"/>
    <property type="project" value="TreeGrafter"/>
</dbReference>
<dbReference type="InterPro" id="IPR006047">
    <property type="entry name" value="GH13_cat_dom"/>
</dbReference>
<evidence type="ECO:0000313" key="3">
    <source>
        <dbReference type="EMBL" id="SAL02105.1"/>
    </source>
</evidence>
<feature type="region of interest" description="Disordered" evidence="1">
    <location>
        <begin position="514"/>
        <end position="570"/>
    </location>
</feature>
<dbReference type="OrthoDB" id="9761577at2"/>
<dbReference type="Gene3D" id="3.20.20.80">
    <property type="entry name" value="Glycosidases"/>
    <property type="match status" value="4"/>
</dbReference>
<evidence type="ECO:0000256" key="1">
    <source>
        <dbReference type="SAM" id="MobiDB-lite"/>
    </source>
</evidence>
<dbReference type="PANTHER" id="PTHR10357">
    <property type="entry name" value="ALPHA-AMYLASE FAMILY MEMBER"/>
    <property type="match status" value="1"/>
</dbReference>